<dbReference type="Proteomes" id="UP000297703">
    <property type="component" value="Unassembled WGS sequence"/>
</dbReference>
<gene>
    <name evidence="1" type="ORF">DR999_PMT15340</name>
</gene>
<keyword evidence="2" id="KW-1185">Reference proteome</keyword>
<organism evidence="1 2">
    <name type="scientific">Platysternon megacephalum</name>
    <name type="common">big-headed turtle</name>
    <dbReference type="NCBI Taxonomy" id="55544"/>
    <lineage>
        <taxon>Eukaryota</taxon>
        <taxon>Metazoa</taxon>
        <taxon>Chordata</taxon>
        <taxon>Craniata</taxon>
        <taxon>Vertebrata</taxon>
        <taxon>Euteleostomi</taxon>
        <taxon>Archelosauria</taxon>
        <taxon>Testudinata</taxon>
        <taxon>Testudines</taxon>
        <taxon>Cryptodira</taxon>
        <taxon>Durocryptodira</taxon>
        <taxon>Testudinoidea</taxon>
        <taxon>Platysternidae</taxon>
        <taxon>Platysternon</taxon>
    </lineage>
</organism>
<sequence>MLLQYSTTVVSAVQQTTKHWGRGIGFPALNENVEQGYFFPYGAVKKAQYSTRLLYEPQMHCTRNAFLLFSSEVSAYCNYLQILYFMNSYHDKMVQKCFSTPEQ</sequence>
<protein>
    <submittedName>
        <fullName evidence="1">Methylcrotonoyl-CoA carboxylase beta chain, mitochondrial-like</fullName>
    </submittedName>
</protein>
<evidence type="ECO:0000313" key="1">
    <source>
        <dbReference type="EMBL" id="TFK02348.1"/>
    </source>
</evidence>
<comment type="caution">
    <text evidence="1">The sequence shown here is derived from an EMBL/GenBank/DDBJ whole genome shotgun (WGS) entry which is preliminary data.</text>
</comment>
<accession>A0A4D9E2A4</accession>
<name>A0A4D9E2A4_9SAUR</name>
<dbReference type="EMBL" id="QXTE01000194">
    <property type="protein sequence ID" value="TFK02348.1"/>
    <property type="molecule type" value="Genomic_DNA"/>
</dbReference>
<reference evidence="1 2" key="2">
    <citation type="submission" date="2019-04" db="EMBL/GenBank/DDBJ databases">
        <title>The genome sequence of big-headed turtle.</title>
        <authorList>
            <person name="Gong S."/>
        </authorList>
    </citation>
    <scope>NUCLEOTIDE SEQUENCE [LARGE SCALE GENOMIC DNA]</scope>
    <source>
        <strain evidence="1">DO16091913</strain>
        <tissue evidence="1">Muscle</tissue>
    </source>
</reference>
<proteinExistence type="predicted"/>
<reference evidence="1 2" key="1">
    <citation type="submission" date="2019-04" db="EMBL/GenBank/DDBJ databases">
        <title>Draft genome of the big-headed turtle Platysternon megacephalum.</title>
        <authorList>
            <person name="Gong S."/>
        </authorList>
    </citation>
    <scope>NUCLEOTIDE SEQUENCE [LARGE SCALE GENOMIC DNA]</scope>
    <source>
        <strain evidence="1">DO16091913</strain>
        <tissue evidence="1">Muscle</tissue>
    </source>
</reference>
<evidence type="ECO:0000313" key="2">
    <source>
        <dbReference type="Proteomes" id="UP000297703"/>
    </source>
</evidence>
<dbReference type="AlphaFoldDB" id="A0A4D9E2A4"/>